<protein>
    <submittedName>
        <fullName evidence="1">Bacteriocin biosynthesis cyclodehydratase domain protein</fullName>
    </submittedName>
</protein>
<name>A0A031FR26_9MICO</name>
<dbReference type="AlphaFoldDB" id="A0A031FR26"/>
<proteinExistence type="predicted"/>
<accession>A0A031FR26</accession>
<gene>
    <name evidence="1" type="ORF">BW34_02257</name>
</gene>
<organism evidence="1 2">
    <name type="scientific">Microbacterium oleivorans</name>
    <dbReference type="NCBI Taxonomy" id="273677"/>
    <lineage>
        <taxon>Bacteria</taxon>
        <taxon>Bacillati</taxon>
        <taxon>Actinomycetota</taxon>
        <taxon>Actinomycetes</taxon>
        <taxon>Micrococcales</taxon>
        <taxon>Microbacteriaceae</taxon>
        <taxon>Microbacterium</taxon>
    </lineage>
</organism>
<sequence>MLRLAPSHPPLWRTPTSVQLGIDDDRPLTGVQPWQEHLLDALVSGIPDARLAPLARELGATDEETNGFLRRIERALDTDAAPPPPVRVELPSDLSHDDEHTLLAGMHAAGLEVVEAARWALPPTPSPVVVVASRLIDPHRAARLTADDVPHLPLELSGDRVVVGPLVVPGETACIACVHAERRDRDPGWPLVAAQLLARRAVPTDPLLLVEAAALAARMLRTSDVGRSVVLSAAEAHREYREHRPHAACLCRSPEGIWSADAPDSPSVAPTTATAFARPA</sequence>
<reference evidence="1 2" key="1">
    <citation type="submission" date="2014-03" db="EMBL/GenBank/DDBJ databases">
        <title>Draft Genome Sequences of 13 Willow Endophytes.</title>
        <authorList>
            <person name="Gan H.Y."/>
            <person name="Gan H.M."/>
            <person name="Savka M.A."/>
            <person name="Hudson A.O."/>
        </authorList>
    </citation>
    <scope>NUCLEOTIDE SEQUENCE [LARGE SCALE GENOMIC DNA]</scope>
    <source>
        <strain evidence="1 2">RIT293</strain>
    </source>
</reference>
<dbReference type="Proteomes" id="UP000024001">
    <property type="component" value="Unassembled WGS sequence"/>
</dbReference>
<dbReference type="NCBIfam" id="TIGR03882">
    <property type="entry name" value="cyclo_dehyd_2"/>
    <property type="match status" value="1"/>
</dbReference>
<evidence type="ECO:0000313" key="2">
    <source>
        <dbReference type="Proteomes" id="UP000024001"/>
    </source>
</evidence>
<dbReference type="eggNOG" id="COG0476">
    <property type="taxonomic scope" value="Bacteria"/>
</dbReference>
<evidence type="ECO:0000313" key="1">
    <source>
        <dbReference type="EMBL" id="EZP27053.1"/>
    </source>
</evidence>
<keyword evidence="2" id="KW-1185">Reference proteome</keyword>
<dbReference type="InterPro" id="IPR022291">
    <property type="entry name" value="Bacteriocin_synth_cyclodeHase"/>
</dbReference>
<dbReference type="Gene3D" id="3.40.50.720">
    <property type="entry name" value="NAD(P)-binding Rossmann-like Domain"/>
    <property type="match status" value="1"/>
</dbReference>
<dbReference type="EMBL" id="JFYO01000006">
    <property type="protein sequence ID" value="EZP27053.1"/>
    <property type="molecule type" value="Genomic_DNA"/>
</dbReference>
<comment type="caution">
    <text evidence="1">The sequence shown here is derived from an EMBL/GenBank/DDBJ whole genome shotgun (WGS) entry which is preliminary data.</text>
</comment>